<feature type="chain" id="PRO_5034975604" evidence="1">
    <location>
        <begin position="22"/>
        <end position="189"/>
    </location>
</feature>
<keyword evidence="1" id="KW-0732">Signal</keyword>
<dbReference type="KEGG" id="ptes:JQU52_06200"/>
<dbReference type="InterPro" id="IPR016071">
    <property type="entry name" value="Staphylococal_nuclease_OB-fold"/>
</dbReference>
<dbReference type="Proteomes" id="UP000653156">
    <property type="component" value="Chromosome"/>
</dbReference>
<evidence type="ECO:0000313" key="3">
    <source>
        <dbReference type="EMBL" id="QRQ82961.1"/>
    </source>
</evidence>
<dbReference type="RefSeq" id="WP_230340258.1">
    <property type="nucleotide sequence ID" value="NZ_CP069798.1"/>
</dbReference>
<dbReference type="GO" id="GO:0003676">
    <property type="term" value="F:nucleic acid binding"/>
    <property type="evidence" value="ECO:0007669"/>
    <property type="project" value="InterPro"/>
</dbReference>
<dbReference type="PROSITE" id="PS01284">
    <property type="entry name" value="TNASE_2"/>
    <property type="match status" value="1"/>
</dbReference>
<organism evidence="3 4">
    <name type="scientific">Paralysiella testudinis</name>
    <dbReference type="NCBI Taxonomy" id="2809020"/>
    <lineage>
        <taxon>Bacteria</taxon>
        <taxon>Pseudomonadati</taxon>
        <taxon>Pseudomonadota</taxon>
        <taxon>Betaproteobacteria</taxon>
        <taxon>Neisseriales</taxon>
        <taxon>Neisseriaceae</taxon>
        <taxon>Paralysiella</taxon>
    </lineage>
</organism>
<dbReference type="Gene3D" id="2.40.50.90">
    <property type="match status" value="1"/>
</dbReference>
<evidence type="ECO:0000313" key="4">
    <source>
        <dbReference type="Proteomes" id="UP000653156"/>
    </source>
</evidence>
<dbReference type="GO" id="GO:0004518">
    <property type="term" value="F:nuclease activity"/>
    <property type="evidence" value="ECO:0007669"/>
    <property type="project" value="InterPro"/>
</dbReference>
<keyword evidence="4" id="KW-1185">Reference proteome</keyword>
<dbReference type="PROSITE" id="PS50830">
    <property type="entry name" value="TNASE_3"/>
    <property type="match status" value="1"/>
</dbReference>
<dbReference type="InterPro" id="IPR035437">
    <property type="entry name" value="SNase_OB-fold_sf"/>
</dbReference>
<feature type="signal peptide" evidence="1">
    <location>
        <begin position="1"/>
        <end position="21"/>
    </location>
</feature>
<gene>
    <name evidence="3" type="ORF">JQU52_06200</name>
</gene>
<dbReference type="InterPro" id="IPR002071">
    <property type="entry name" value="Thermonucl_AS"/>
</dbReference>
<dbReference type="AlphaFoldDB" id="A0A892ZID5"/>
<dbReference type="EMBL" id="CP069798">
    <property type="protein sequence ID" value="QRQ82961.1"/>
    <property type="molecule type" value="Genomic_DNA"/>
</dbReference>
<protein>
    <submittedName>
        <fullName evidence="3">Thermonuclease family protein</fullName>
    </submittedName>
</protein>
<dbReference type="PANTHER" id="PTHR12302:SF26">
    <property type="entry name" value="BLR1266 PROTEIN"/>
    <property type="match status" value="1"/>
</dbReference>
<dbReference type="SMART" id="SM00318">
    <property type="entry name" value="SNc"/>
    <property type="match status" value="1"/>
</dbReference>
<dbReference type="Pfam" id="PF00565">
    <property type="entry name" value="SNase"/>
    <property type="match status" value="1"/>
</dbReference>
<sequence>MSWRSLMVLLMAAALSWQVAADPPPQWPQQALDKVDLALGQYQRQAAAQQLSGVVISVHDGDSLRVRDVHGRVHRIRLAFVDAPEIGQAYGMTSRDGLRQRLLGQQVTVSVLERDRYQRQVAQIWLGDTDISLWQLQQGAAWHYRSIAKNKQNSAAYARYRAAEFNARHSRQGLWQQRDAVPPWQFRRQ</sequence>
<evidence type="ECO:0000259" key="2">
    <source>
        <dbReference type="PROSITE" id="PS50830"/>
    </source>
</evidence>
<reference evidence="3" key="1">
    <citation type="submission" date="2021-02" db="EMBL/GenBank/DDBJ databases">
        <title>Neisseriaceae sp. 26B isolated from the cloaca of a Common Toad-headed Turtle (Mesoclemmys nasuta).</title>
        <authorList>
            <person name="Spergser J."/>
            <person name="Busse H.-J."/>
        </authorList>
    </citation>
    <scope>NUCLEOTIDE SEQUENCE</scope>
    <source>
        <strain evidence="3">26B</strain>
    </source>
</reference>
<proteinExistence type="predicted"/>
<name>A0A892ZID5_9NEIS</name>
<accession>A0A892ZID5</accession>
<dbReference type="SUPFAM" id="SSF50199">
    <property type="entry name" value="Staphylococcal nuclease"/>
    <property type="match status" value="1"/>
</dbReference>
<feature type="domain" description="TNase-like" evidence="2">
    <location>
        <begin position="49"/>
        <end position="177"/>
    </location>
</feature>
<dbReference type="PANTHER" id="PTHR12302">
    <property type="entry name" value="EBNA2 BINDING PROTEIN P100"/>
    <property type="match status" value="1"/>
</dbReference>
<evidence type="ECO:0000256" key="1">
    <source>
        <dbReference type="SAM" id="SignalP"/>
    </source>
</evidence>